<name>A0A8S9LUB7_BRACR</name>
<proteinExistence type="predicted"/>
<evidence type="ECO:0000313" key="2">
    <source>
        <dbReference type="EMBL" id="KAF2610132.1"/>
    </source>
</evidence>
<dbReference type="AlphaFoldDB" id="A0A8S9LUB7"/>
<evidence type="ECO:0000256" key="1">
    <source>
        <dbReference type="SAM" id="SignalP"/>
    </source>
</evidence>
<dbReference type="EMBL" id="QGKY02000089">
    <property type="protein sequence ID" value="KAF2610132.1"/>
    <property type="molecule type" value="Genomic_DNA"/>
</dbReference>
<feature type="signal peptide" evidence="1">
    <location>
        <begin position="1"/>
        <end position="22"/>
    </location>
</feature>
<feature type="chain" id="PRO_5035907827" evidence="1">
    <location>
        <begin position="23"/>
        <end position="345"/>
    </location>
</feature>
<gene>
    <name evidence="2" type="ORF">F2Q70_00008611</name>
</gene>
<reference evidence="2" key="1">
    <citation type="submission" date="2019-12" db="EMBL/GenBank/DDBJ databases">
        <title>Genome sequencing and annotation of Brassica cretica.</title>
        <authorList>
            <person name="Studholme D.J."/>
            <person name="Sarris P.F."/>
        </authorList>
    </citation>
    <scope>NUCLEOTIDE SEQUENCE</scope>
    <source>
        <strain evidence="2">PFS-102/07</strain>
        <tissue evidence="2">Leaf</tissue>
    </source>
</reference>
<protein>
    <submittedName>
        <fullName evidence="2">Uncharacterized protein</fullName>
    </submittedName>
</protein>
<comment type="caution">
    <text evidence="2">The sequence shown here is derived from an EMBL/GenBank/DDBJ whole genome shotgun (WGS) entry which is preliminary data.</text>
</comment>
<accession>A0A8S9LUB7</accession>
<keyword evidence="1" id="KW-0732">Signal</keyword>
<organism evidence="2">
    <name type="scientific">Brassica cretica</name>
    <name type="common">Mustard</name>
    <dbReference type="NCBI Taxonomy" id="69181"/>
    <lineage>
        <taxon>Eukaryota</taxon>
        <taxon>Viridiplantae</taxon>
        <taxon>Streptophyta</taxon>
        <taxon>Embryophyta</taxon>
        <taxon>Tracheophyta</taxon>
        <taxon>Spermatophyta</taxon>
        <taxon>Magnoliopsida</taxon>
        <taxon>eudicotyledons</taxon>
        <taxon>Gunneridae</taxon>
        <taxon>Pentapetalae</taxon>
        <taxon>rosids</taxon>
        <taxon>malvids</taxon>
        <taxon>Brassicales</taxon>
        <taxon>Brassicaceae</taxon>
        <taxon>Brassiceae</taxon>
        <taxon>Brassica</taxon>
    </lineage>
</organism>
<sequence>MASRVDRFFLDLLSISLPLVEGSWDDFHSGVRGFCDDYLPRSLVSGFFHCPASFDTGGCVSRVTVSTYGSRSRRFVRVFVMVGSGGIFSFCSQRELRSLYRLVFFLEVASGLWSQKLSIGFYGFKSRSFFPRPALDFVALGGGKLGRLSFRCPVFSPSSGRGSSFGEGEWCHVSLWCRQRPCLRHFGHMSFGVFCYLEGGSHVGFFRRLHDVSYHSGFCDDYLPGSLVSGFFHRPASFDTGGCVSRVTVSTYVCSCVCFGGVWWDLFLLLAAGVKISLPTCFFWRLRLDSGHKSSQVCSSASIDLWRFIDYKGFSEEESGMLLASNMINMGEAVITKESRVAPTT</sequence>